<organism evidence="2 3">
    <name type="scientific">Candidatus Kaiserbacteria bacterium RIFCSPLOWO2_01_FULL_54_24</name>
    <dbReference type="NCBI Taxonomy" id="1798515"/>
    <lineage>
        <taxon>Bacteria</taxon>
        <taxon>Candidatus Kaiseribacteriota</taxon>
    </lineage>
</organism>
<dbReference type="Pfam" id="PF12840">
    <property type="entry name" value="HTH_20"/>
    <property type="match status" value="1"/>
</dbReference>
<dbReference type="Proteomes" id="UP000177215">
    <property type="component" value="Unassembled WGS sequence"/>
</dbReference>
<dbReference type="PROSITE" id="PS50987">
    <property type="entry name" value="HTH_ARSR_2"/>
    <property type="match status" value="1"/>
</dbReference>
<name>A0A1F6EV96_9BACT</name>
<dbReference type="EMBL" id="MFMC01000014">
    <property type="protein sequence ID" value="OGG77535.1"/>
    <property type="molecule type" value="Genomic_DNA"/>
</dbReference>
<protein>
    <recommendedName>
        <fullName evidence="1">HTH arsR-type domain-containing protein</fullName>
    </recommendedName>
</protein>
<comment type="caution">
    <text evidence="2">The sequence shown here is derived from an EMBL/GenBank/DDBJ whole genome shotgun (WGS) entry which is preliminary data.</text>
</comment>
<dbReference type="Gene3D" id="1.10.10.10">
    <property type="entry name" value="Winged helix-like DNA-binding domain superfamily/Winged helix DNA-binding domain"/>
    <property type="match status" value="1"/>
</dbReference>
<sequence length="136" mass="15467">MTKVWNASRIRRVREWQKRAEERVVARESKLAERQRTYTPGETRKNVRLMLDALGLPIRRRMVARLAREGAMSLSKLAEPFRITLPSALAQLRVLERSGVVATHKRGRVRMCALIPSAIKELTHALGSNDILGSLD</sequence>
<reference evidence="2 3" key="1">
    <citation type="journal article" date="2016" name="Nat. Commun.">
        <title>Thousands of microbial genomes shed light on interconnected biogeochemical processes in an aquifer system.</title>
        <authorList>
            <person name="Anantharaman K."/>
            <person name="Brown C.T."/>
            <person name="Hug L.A."/>
            <person name="Sharon I."/>
            <person name="Castelle C.J."/>
            <person name="Probst A.J."/>
            <person name="Thomas B.C."/>
            <person name="Singh A."/>
            <person name="Wilkins M.J."/>
            <person name="Karaoz U."/>
            <person name="Brodie E.L."/>
            <person name="Williams K.H."/>
            <person name="Hubbard S.S."/>
            <person name="Banfield J.F."/>
        </authorList>
    </citation>
    <scope>NUCLEOTIDE SEQUENCE [LARGE SCALE GENOMIC DNA]</scope>
</reference>
<dbReference type="AlphaFoldDB" id="A0A1F6EV96"/>
<dbReference type="InterPro" id="IPR001845">
    <property type="entry name" value="HTH_ArsR_DNA-bd_dom"/>
</dbReference>
<dbReference type="SMART" id="SM00418">
    <property type="entry name" value="HTH_ARSR"/>
    <property type="match status" value="1"/>
</dbReference>
<dbReference type="CDD" id="cd00090">
    <property type="entry name" value="HTH_ARSR"/>
    <property type="match status" value="1"/>
</dbReference>
<feature type="domain" description="HTH arsR-type" evidence="1">
    <location>
        <begin position="39"/>
        <end position="134"/>
    </location>
</feature>
<dbReference type="InterPro" id="IPR036390">
    <property type="entry name" value="WH_DNA-bd_sf"/>
</dbReference>
<dbReference type="PANTHER" id="PTHR38600:SF1">
    <property type="entry name" value="TRANSCRIPTIONAL REGULATORY PROTEIN"/>
    <property type="match status" value="1"/>
</dbReference>
<proteinExistence type="predicted"/>
<gene>
    <name evidence="2" type="ORF">A3B35_01840</name>
</gene>
<dbReference type="InterPro" id="IPR011991">
    <property type="entry name" value="ArsR-like_HTH"/>
</dbReference>
<accession>A0A1F6EV96</accession>
<evidence type="ECO:0000313" key="3">
    <source>
        <dbReference type="Proteomes" id="UP000177215"/>
    </source>
</evidence>
<evidence type="ECO:0000313" key="2">
    <source>
        <dbReference type="EMBL" id="OGG77535.1"/>
    </source>
</evidence>
<dbReference type="InterPro" id="IPR036388">
    <property type="entry name" value="WH-like_DNA-bd_sf"/>
</dbReference>
<dbReference type="PANTHER" id="PTHR38600">
    <property type="entry name" value="TRANSCRIPTIONAL REGULATORY PROTEIN"/>
    <property type="match status" value="1"/>
</dbReference>
<dbReference type="GO" id="GO:0003700">
    <property type="term" value="F:DNA-binding transcription factor activity"/>
    <property type="evidence" value="ECO:0007669"/>
    <property type="project" value="InterPro"/>
</dbReference>
<evidence type="ECO:0000259" key="1">
    <source>
        <dbReference type="PROSITE" id="PS50987"/>
    </source>
</evidence>
<dbReference type="SUPFAM" id="SSF46785">
    <property type="entry name" value="Winged helix' DNA-binding domain"/>
    <property type="match status" value="1"/>
</dbReference>